<dbReference type="InterPro" id="IPR010090">
    <property type="entry name" value="Phage_tape_meas"/>
</dbReference>
<gene>
    <name evidence="4" type="ORF">C0W41_05675</name>
</gene>
<evidence type="ECO:0000256" key="2">
    <source>
        <dbReference type="SAM" id="Phobius"/>
    </source>
</evidence>
<keyword evidence="2" id="KW-0812">Transmembrane</keyword>
<dbReference type="AlphaFoldDB" id="A0A855SF91"/>
<organism evidence="4 5">
    <name type="scientific">Photobacterium angustum</name>
    <dbReference type="NCBI Taxonomy" id="661"/>
    <lineage>
        <taxon>Bacteria</taxon>
        <taxon>Pseudomonadati</taxon>
        <taxon>Pseudomonadota</taxon>
        <taxon>Gammaproteobacteria</taxon>
        <taxon>Vibrionales</taxon>
        <taxon>Vibrionaceae</taxon>
        <taxon>Photobacterium</taxon>
    </lineage>
</organism>
<dbReference type="RefSeq" id="WP_045082445.1">
    <property type="nucleotide sequence ID" value="NZ_JZSX01000001.1"/>
</dbReference>
<feature type="transmembrane region" description="Helical" evidence="2">
    <location>
        <begin position="340"/>
        <end position="359"/>
    </location>
</feature>
<feature type="transmembrane region" description="Helical" evidence="2">
    <location>
        <begin position="437"/>
        <end position="468"/>
    </location>
</feature>
<feature type="transmembrane region" description="Helical" evidence="2">
    <location>
        <begin position="480"/>
        <end position="500"/>
    </location>
</feature>
<accession>A0A855SF91</accession>
<evidence type="ECO:0000313" key="5">
    <source>
        <dbReference type="Proteomes" id="UP000241440"/>
    </source>
</evidence>
<dbReference type="PANTHER" id="PTHR37813:SF1">
    <property type="entry name" value="FELS-2 PROPHAGE PROTEIN"/>
    <property type="match status" value="1"/>
</dbReference>
<feature type="domain" description="Phage tail tape measure protein" evidence="3">
    <location>
        <begin position="93"/>
        <end position="282"/>
    </location>
</feature>
<dbReference type="EMBL" id="PYOY01000002">
    <property type="protein sequence ID" value="PSX08579.1"/>
    <property type="molecule type" value="Genomic_DNA"/>
</dbReference>
<dbReference type="Proteomes" id="UP000241440">
    <property type="component" value="Unassembled WGS sequence"/>
</dbReference>
<feature type="transmembrane region" description="Helical" evidence="2">
    <location>
        <begin position="407"/>
        <end position="425"/>
    </location>
</feature>
<dbReference type="NCBIfam" id="TIGR01760">
    <property type="entry name" value="tape_meas_TP901"/>
    <property type="match status" value="1"/>
</dbReference>
<keyword evidence="2" id="KW-1133">Transmembrane helix</keyword>
<keyword evidence="2" id="KW-0472">Membrane</keyword>
<evidence type="ECO:0000259" key="3">
    <source>
        <dbReference type="Pfam" id="PF10145"/>
    </source>
</evidence>
<sequence>MSLPAPLMFQVGLIDKITKPLGNIQRQFNDVGRQYRDGTGDMVAGAAGIAGAGFALQAALMPAIEMDRALGEVKALGVADDALKKVAETAVNFSVEYGQSAVEVVRNSELITQAMGKMPGHVLASVTKSSSVLAVAMKSDGETVSRYMKNLYGNYKSQANAMGKDVWAAQVAGMTAELKRLYGTNMDQLEGMVDGMHSLTSSLGVGIPEQLAVLGMLNTQMSEGDAVTQYTNYLEGAIKAQEKLGVSLVDSKGNLLPMLQVLEKIKPLIKGMSGIQARAFLDDAGLGDGSLMLMNMIENVDQLKTGINSLENVKGLDAATKMASTMTDQWQRLEQGLNSIRIAFGYAVLPAVLEVVGVMSDWAQDIVKLTQFLPNITKHIGYMVIGFFGLVMAGGIATLTMGLWKQAMVACMFVGKAWAGINFLLAKGMATLRAAVFAANLVIAANPIILIVAAVAAAVAAIGALVYYWDDLKASFGDTVWFTILDGAVSGLMLPFYALFDLAKLGCQAMSMGWQMVTTYLADVSWSQIVSGALSALMSPFQTLFSFVRTGIQTVMMGWQMVTASFADTAWFQTLTGVVGLVITPFQAMFEAVKGGWQWVMSGFTDTSGFDGLFALIDTLKNAYGAAFSWISQQLGKLWAMAKKVIDWIPGMGGDDAAVPKSQTLPHATPRLSVPQGGAAQSIASHTQSSQTHYGGVNIYPQQMHNQQDFASEMEMVAG</sequence>
<dbReference type="Pfam" id="PF10145">
    <property type="entry name" value="PhageMin_Tail"/>
    <property type="match status" value="1"/>
</dbReference>
<comment type="caution">
    <text evidence="4">The sequence shown here is derived from an EMBL/GenBank/DDBJ whole genome shotgun (WGS) entry which is preliminary data.</text>
</comment>
<dbReference type="GeneID" id="61230106"/>
<dbReference type="PANTHER" id="PTHR37813">
    <property type="entry name" value="FELS-2 PROPHAGE PROTEIN"/>
    <property type="match status" value="1"/>
</dbReference>
<evidence type="ECO:0000256" key="1">
    <source>
        <dbReference type="ARBA" id="ARBA00022612"/>
    </source>
</evidence>
<proteinExistence type="predicted"/>
<name>A0A855SF91_PHOAN</name>
<feature type="transmembrane region" description="Helical" evidence="2">
    <location>
        <begin position="380"/>
        <end position="401"/>
    </location>
</feature>
<evidence type="ECO:0000313" key="4">
    <source>
        <dbReference type="EMBL" id="PSX08579.1"/>
    </source>
</evidence>
<reference evidence="4 5" key="1">
    <citation type="submission" date="2018-01" db="EMBL/GenBank/DDBJ databases">
        <title>Whole genome sequencing of Histamine producing bacteria.</title>
        <authorList>
            <person name="Butler K."/>
        </authorList>
    </citation>
    <scope>NUCLEOTIDE SEQUENCE [LARGE SCALE GENOMIC DNA]</scope>
    <source>
        <strain evidence="4 5">A2-1</strain>
    </source>
</reference>
<keyword evidence="1" id="KW-1188">Viral release from host cell</keyword>
<protein>
    <submittedName>
        <fullName evidence="4">Phage tail tape measure protein</fullName>
    </submittedName>
</protein>